<dbReference type="EMBL" id="LGRX02007698">
    <property type="protein sequence ID" value="KAK3274482.1"/>
    <property type="molecule type" value="Genomic_DNA"/>
</dbReference>
<comment type="caution">
    <text evidence="4">The sequence shown here is derived from an EMBL/GenBank/DDBJ whole genome shotgun (WGS) entry which is preliminary data.</text>
</comment>
<organism evidence="4 5">
    <name type="scientific">Cymbomonas tetramitiformis</name>
    <dbReference type="NCBI Taxonomy" id="36881"/>
    <lineage>
        <taxon>Eukaryota</taxon>
        <taxon>Viridiplantae</taxon>
        <taxon>Chlorophyta</taxon>
        <taxon>Pyramimonadophyceae</taxon>
        <taxon>Pyramimonadales</taxon>
        <taxon>Pyramimonadaceae</taxon>
        <taxon>Cymbomonas</taxon>
    </lineage>
</organism>
<dbReference type="PANTHER" id="PTHR19848:SF7">
    <property type="entry name" value="F-BOX AND WD-40 DOMAIN PROTEIN 7"/>
    <property type="match status" value="1"/>
</dbReference>
<dbReference type="SUPFAM" id="SSF50978">
    <property type="entry name" value="WD40 repeat-like"/>
    <property type="match status" value="1"/>
</dbReference>
<protein>
    <submittedName>
        <fullName evidence="4">Uncharacterized protein</fullName>
    </submittedName>
</protein>
<dbReference type="InterPro" id="IPR036322">
    <property type="entry name" value="WD40_repeat_dom_sf"/>
</dbReference>
<dbReference type="SMART" id="SM00320">
    <property type="entry name" value="WD40"/>
    <property type="match status" value="5"/>
</dbReference>
<accession>A0AAE0GAL1</accession>
<gene>
    <name evidence="4" type="ORF">CYMTET_17334</name>
</gene>
<evidence type="ECO:0000256" key="1">
    <source>
        <dbReference type="ARBA" id="ARBA00022574"/>
    </source>
</evidence>
<proteinExistence type="predicted"/>
<dbReference type="PROSITE" id="PS50082">
    <property type="entry name" value="WD_REPEATS_2"/>
    <property type="match status" value="1"/>
</dbReference>
<reference evidence="4 5" key="1">
    <citation type="journal article" date="2015" name="Genome Biol. Evol.">
        <title>Comparative Genomics of a Bacterivorous Green Alga Reveals Evolutionary Causalities and Consequences of Phago-Mixotrophic Mode of Nutrition.</title>
        <authorList>
            <person name="Burns J.A."/>
            <person name="Paasch A."/>
            <person name="Narechania A."/>
            <person name="Kim E."/>
        </authorList>
    </citation>
    <scope>NUCLEOTIDE SEQUENCE [LARGE SCALE GENOMIC DNA]</scope>
    <source>
        <strain evidence="4 5">PLY_AMNH</strain>
    </source>
</reference>
<dbReference type="InterPro" id="IPR015943">
    <property type="entry name" value="WD40/YVTN_repeat-like_dom_sf"/>
</dbReference>
<feature type="repeat" description="WD" evidence="3">
    <location>
        <begin position="70"/>
        <end position="115"/>
    </location>
</feature>
<evidence type="ECO:0000313" key="5">
    <source>
        <dbReference type="Proteomes" id="UP001190700"/>
    </source>
</evidence>
<keyword evidence="5" id="KW-1185">Reference proteome</keyword>
<dbReference type="Gene3D" id="2.130.10.10">
    <property type="entry name" value="YVTN repeat-like/Quinoprotein amine dehydrogenase"/>
    <property type="match status" value="1"/>
</dbReference>
<evidence type="ECO:0000256" key="2">
    <source>
        <dbReference type="ARBA" id="ARBA00022737"/>
    </source>
</evidence>
<name>A0AAE0GAL1_9CHLO</name>
<dbReference type="InterPro" id="IPR001680">
    <property type="entry name" value="WD40_rpt"/>
</dbReference>
<sequence>MHGSCGTRGLYFRGYGGPGWSDSPECELRQDRPVLGCRVSTAKGAVLPAGAQGSSIIIWDGGSGQVTNKLGAHQGHITAIEWVTAGVAGEALLLTGGQDGYLRAWDPRQKQCAMEQALHVVQGKGSGAVGTIRSCSASGTVVTAGADCRIQVTDPRMGLQPRHTFTEHKDFIYSLEVSGGLCFSGAGDGMLLVHRLADGKLLYGLGANEHAVRCIGVAENHLVTSGDDGNAISYSF</sequence>
<dbReference type="Pfam" id="PF00400">
    <property type="entry name" value="WD40"/>
    <property type="match status" value="1"/>
</dbReference>
<dbReference type="AlphaFoldDB" id="A0AAE0GAL1"/>
<dbReference type="PANTHER" id="PTHR19848">
    <property type="entry name" value="WD40 REPEAT PROTEIN"/>
    <property type="match status" value="1"/>
</dbReference>
<evidence type="ECO:0000313" key="4">
    <source>
        <dbReference type="EMBL" id="KAK3274482.1"/>
    </source>
</evidence>
<dbReference type="Proteomes" id="UP001190700">
    <property type="component" value="Unassembled WGS sequence"/>
</dbReference>
<keyword evidence="2" id="KW-0677">Repeat</keyword>
<keyword evidence="1 3" id="KW-0853">WD repeat</keyword>
<evidence type="ECO:0000256" key="3">
    <source>
        <dbReference type="PROSITE-ProRule" id="PRU00221"/>
    </source>
</evidence>